<name>A0A1L3JMD8_9FLAO</name>
<dbReference type="Pfam" id="PF04326">
    <property type="entry name" value="SLFN_AlbA_2"/>
    <property type="match status" value="1"/>
</dbReference>
<reference evidence="3 4" key="1">
    <citation type="submission" date="2016-11" db="EMBL/GenBank/DDBJ databases">
        <title>Tenacibaculum sp. LPB0136, isolated from marine environment.</title>
        <authorList>
            <person name="Kim E."/>
            <person name="Yi H."/>
        </authorList>
    </citation>
    <scope>NUCLEOTIDE SEQUENCE [LARGE SCALE GENOMIC DNA]</scope>
    <source>
        <strain evidence="3 4">LPB0136</strain>
    </source>
</reference>
<gene>
    <name evidence="3" type="ORF">LPB136_13505</name>
</gene>
<dbReference type="RefSeq" id="WP_072556840.1">
    <property type="nucleotide sequence ID" value="NZ_CP018155.1"/>
</dbReference>
<dbReference type="KEGG" id="ten:LPB136_13505"/>
<dbReference type="InterPro" id="IPR038461">
    <property type="entry name" value="Schlafen_AlbA_2_dom_sf"/>
</dbReference>
<keyword evidence="4" id="KW-1185">Reference proteome</keyword>
<dbReference type="EMBL" id="CP018155">
    <property type="protein sequence ID" value="APG66326.1"/>
    <property type="molecule type" value="Genomic_DNA"/>
</dbReference>
<dbReference type="PANTHER" id="PTHR37292:SF2">
    <property type="entry name" value="DUF262 DOMAIN-CONTAINING PROTEIN"/>
    <property type="match status" value="1"/>
</dbReference>
<dbReference type="InterPro" id="IPR004919">
    <property type="entry name" value="GmrSD_N"/>
</dbReference>
<evidence type="ECO:0000259" key="2">
    <source>
        <dbReference type="Pfam" id="PF04326"/>
    </source>
</evidence>
<evidence type="ECO:0000313" key="3">
    <source>
        <dbReference type="EMBL" id="APG66326.1"/>
    </source>
</evidence>
<dbReference type="Proteomes" id="UP000181898">
    <property type="component" value="Chromosome"/>
</dbReference>
<dbReference type="OrthoDB" id="9798761at2"/>
<proteinExistence type="predicted"/>
<dbReference type="InterPro" id="IPR007421">
    <property type="entry name" value="Schlafen_AlbA_2_dom"/>
</dbReference>
<feature type="domain" description="GmrSD restriction endonucleases N-terminal" evidence="1">
    <location>
        <begin position="3"/>
        <end position="221"/>
    </location>
</feature>
<dbReference type="Gene3D" id="3.30.950.30">
    <property type="entry name" value="Schlafen, AAA domain"/>
    <property type="match status" value="1"/>
</dbReference>
<dbReference type="Pfam" id="PF03235">
    <property type="entry name" value="GmrSD_N"/>
    <property type="match status" value="1"/>
</dbReference>
<feature type="domain" description="Schlafen AlbA-2" evidence="2">
    <location>
        <begin position="557"/>
        <end position="698"/>
    </location>
</feature>
<sequence>MKISQILDKIDEKQLFVPAFQREYVWKRQHAKDLVSSLIQDYPTGTMLTWETNYPPELKGEHKYDSRQGAVKLILDGQQRITTLYMLMTGNIPPYYKAHEILVDIRNLYVNVETLALEYYKVKIMQNDPLWVNITDIFQAKIRYRDVIHQLEQKLEGERVDRDKSDRIDDNFRAIEKIKDRDFQEQIIPPKASLKEAIDIFYIVNASGVNLTDAELALAQISGYWPEARDLFKKKLVELEKNGYVFKLDFIVYVLLGILHNMGSKLDKLHSQDNKDAIQAAWKRLDEDVLDYVFNVMKSQAYIDHTKEVNSVYAFIPIIVYAYNKGGQKLSQIEIKKVVKWFYYSQIRQRYISQLQQKLDKDIGVIVKDENPFDKLLSIIAAERPLEISKDEFIGVGISHALWGLMNFYFKSKGAICFTTGINIRKNMGKKYELEWDHIFPYSLLKLEGYNRNNRVKYSLAQEITNRAILTQLANRKKSNHLAEGYLTDTLEHFPNALEKQCIPVDTELWKMENFELFLEKRRILLAKELNEFLNNITETNYESLDMDIVEMIMSGENSQVEFKTTLRYDMRENKVNKKLEAVVLKTLAAFSNGQGGTLVMGVTDDLEVIGLENDYKTLSSGTKDEFELHLRNLVNNAYGIEFATNNLTITFPEVNDIEICVVDIKQGLRPLYTEVSDKNGNRSKKFYVRSGNASQEIDITEVAQYINQRFERIA</sequence>
<protein>
    <recommendedName>
        <fullName evidence="5">DUF262 domain-containing protein</fullName>
    </recommendedName>
</protein>
<evidence type="ECO:0000259" key="1">
    <source>
        <dbReference type="Pfam" id="PF03235"/>
    </source>
</evidence>
<evidence type="ECO:0000313" key="4">
    <source>
        <dbReference type="Proteomes" id="UP000181898"/>
    </source>
</evidence>
<accession>A0A1L3JMD8</accession>
<organism evidence="3 4">
    <name type="scientific">Tenacibaculum todarodis</name>
    <dbReference type="NCBI Taxonomy" id="1850252"/>
    <lineage>
        <taxon>Bacteria</taxon>
        <taxon>Pseudomonadati</taxon>
        <taxon>Bacteroidota</taxon>
        <taxon>Flavobacteriia</taxon>
        <taxon>Flavobacteriales</taxon>
        <taxon>Flavobacteriaceae</taxon>
        <taxon>Tenacibaculum</taxon>
    </lineage>
</organism>
<dbReference type="AlphaFoldDB" id="A0A1L3JMD8"/>
<dbReference type="PANTHER" id="PTHR37292">
    <property type="entry name" value="VNG6097C"/>
    <property type="match status" value="1"/>
</dbReference>
<evidence type="ECO:0008006" key="5">
    <source>
        <dbReference type="Google" id="ProtNLM"/>
    </source>
</evidence>
<dbReference type="STRING" id="1850252.LPB136_13505"/>